<dbReference type="EMBL" id="CM007652">
    <property type="protein sequence ID" value="ONI23261.1"/>
    <property type="molecule type" value="Genomic_DNA"/>
</dbReference>
<name>A0A251QHD7_PRUPE</name>
<dbReference type="InterPro" id="IPR045043">
    <property type="entry name" value="Lea14-like"/>
</dbReference>
<gene>
    <name evidence="3" type="ORF">PRUPE_2G178300</name>
</gene>
<dbReference type="Proteomes" id="UP000006882">
    <property type="component" value="Chromosome G2"/>
</dbReference>
<dbReference type="STRING" id="3760.A0A251QHD7"/>
<keyword evidence="4" id="KW-1185">Reference proteome</keyword>
<dbReference type="AlphaFoldDB" id="A0A251QHD7"/>
<dbReference type="GO" id="GO:0009269">
    <property type="term" value="P:response to desiccation"/>
    <property type="evidence" value="ECO:0007669"/>
    <property type="project" value="InterPro"/>
</dbReference>
<dbReference type="SMR" id="A0A251QHD7"/>
<proteinExistence type="inferred from homology"/>
<evidence type="ECO:0000259" key="2">
    <source>
        <dbReference type="SMART" id="SM00769"/>
    </source>
</evidence>
<feature type="domain" description="Water stress and hypersensitive response" evidence="2">
    <location>
        <begin position="92"/>
        <end position="209"/>
    </location>
</feature>
<dbReference type="PANTHER" id="PTHR31459:SF19">
    <property type="entry name" value="DESICCATION-RELATED PROTEIN LEA14-RELATED"/>
    <property type="match status" value="1"/>
</dbReference>
<dbReference type="InterPro" id="IPR013990">
    <property type="entry name" value="WHy-dom"/>
</dbReference>
<dbReference type="OrthoDB" id="1889426at2759"/>
<dbReference type="SMART" id="SM00769">
    <property type="entry name" value="WHy"/>
    <property type="match status" value="1"/>
</dbReference>
<dbReference type="Pfam" id="PF03168">
    <property type="entry name" value="LEA_2"/>
    <property type="match status" value="1"/>
</dbReference>
<protein>
    <recommendedName>
        <fullName evidence="2">Water stress and hypersensitive response domain-containing protein</fullName>
    </recommendedName>
</protein>
<dbReference type="SUPFAM" id="SSF117070">
    <property type="entry name" value="LEA14-like"/>
    <property type="match status" value="1"/>
</dbReference>
<evidence type="ECO:0000256" key="1">
    <source>
        <dbReference type="ARBA" id="ARBA00005960"/>
    </source>
</evidence>
<dbReference type="Gramene" id="ONI23261">
    <property type="protein sequence ID" value="ONI23261"/>
    <property type="gene ID" value="PRUPE_2G178300"/>
</dbReference>
<dbReference type="PANTHER" id="PTHR31459">
    <property type="match status" value="1"/>
</dbReference>
<reference evidence="3 4" key="1">
    <citation type="journal article" date="2013" name="Nat. Genet.">
        <title>The high-quality draft genome of peach (Prunus persica) identifies unique patterns of genetic diversity, domestication and genome evolution.</title>
        <authorList>
            <consortium name="International Peach Genome Initiative"/>
            <person name="Verde I."/>
            <person name="Abbott A.G."/>
            <person name="Scalabrin S."/>
            <person name="Jung S."/>
            <person name="Shu S."/>
            <person name="Marroni F."/>
            <person name="Zhebentyayeva T."/>
            <person name="Dettori M.T."/>
            <person name="Grimwood J."/>
            <person name="Cattonaro F."/>
            <person name="Zuccolo A."/>
            <person name="Rossini L."/>
            <person name="Jenkins J."/>
            <person name="Vendramin E."/>
            <person name="Meisel L.A."/>
            <person name="Decroocq V."/>
            <person name="Sosinski B."/>
            <person name="Prochnik S."/>
            <person name="Mitros T."/>
            <person name="Policriti A."/>
            <person name="Cipriani G."/>
            <person name="Dondini L."/>
            <person name="Ficklin S."/>
            <person name="Goodstein D.M."/>
            <person name="Xuan P."/>
            <person name="Del Fabbro C."/>
            <person name="Aramini V."/>
            <person name="Copetti D."/>
            <person name="Gonzalez S."/>
            <person name="Horner D.S."/>
            <person name="Falchi R."/>
            <person name="Lucas S."/>
            <person name="Mica E."/>
            <person name="Maldonado J."/>
            <person name="Lazzari B."/>
            <person name="Bielenberg D."/>
            <person name="Pirona R."/>
            <person name="Miculan M."/>
            <person name="Barakat A."/>
            <person name="Testolin R."/>
            <person name="Stella A."/>
            <person name="Tartarini S."/>
            <person name="Tonutti P."/>
            <person name="Arus P."/>
            <person name="Orellana A."/>
            <person name="Wells C."/>
            <person name="Main D."/>
            <person name="Vizzotto G."/>
            <person name="Silva H."/>
            <person name="Salamini F."/>
            <person name="Schmutz J."/>
            <person name="Morgante M."/>
            <person name="Rokhsar D.S."/>
        </authorList>
    </citation>
    <scope>NUCLEOTIDE SEQUENCE [LARGE SCALE GENOMIC DNA]</scope>
    <source>
        <strain evidence="4">cv. Nemared</strain>
    </source>
</reference>
<accession>A0A251QHD7</accession>
<evidence type="ECO:0000313" key="3">
    <source>
        <dbReference type="EMBL" id="ONI23261.1"/>
    </source>
</evidence>
<dbReference type="InterPro" id="IPR004864">
    <property type="entry name" value="LEA_2"/>
</dbReference>
<organism evidence="3 4">
    <name type="scientific">Prunus persica</name>
    <name type="common">Peach</name>
    <name type="synonym">Amygdalus persica</name>
    <dbReference type="NCBI Taxonomy" id="3760"/>
    <lineage>
        <taxon>Eukaryota</taxon>
        <taxon>Viridiplantae</taxon>
        <taxon>Streptophyta</taxon>
        <taxon>Embryophyta</taxon>
        <taxon>Tracheophyta</taxon>
        <taxon>Spermatophyta</taxon>
        <taxon>Magnoliopsida</taxon>
        <taxon>eudicotyledons</taxon>
        <taxon>Gunneridae</taxon>
        <taxon>Pentapetalae</taxon>
        <taxon>rosids</taxon>
        <taxon>fabids</taxon>
        <taxon>Rosales</taxon>
        <taxon>Rosaceae</taxon>
        <taxon>Amygdaloideae</taxon>
        <taxon>Amygdaleae</taxon>
        <taxon>Prunus</taxon>
    </lineage>
</organism>
<comment type="similarity">
    <text evidence="1">Belongs to the LEA type 2 family.</text>
</comment>
<sequence length="226" mass="25327">MQEKDHGWPYIHQPKLSLSTGSITNKLKVNYKFTNISSSSIVMQRSATFVSSAFSNTFWKVSQLAGNAKNYVVNLAKGFLERRLSEMKKRSAFIVGLQFENLNFDSIELVFKISVYNPFEFYLPVSRATFKLESGGSEALSATLKEPASLKPGEESILLVLAKVPFSMLMTLAKDISEDADIDYEIDFNIQIKLPIIGVVSLPIPCQQQGQLKISDLFTNLLEEIN</sequence>
<dbReference type="Gene3D" id="2.60.40.1820">
    <property type="match status" value="1"/>
</dbReference>
<evidence type="ECO:0000313" key="4">
    <source>
        <dbReference type="Proteomes" id="UP000006882"/>
    </source>
</evidence>